<evidence type="ECO:0000256" key="2">
    <source>
        <dbReference type="SAM" id="MobiDB-lite"/>
    </source>
</evidence>
<protein>
    <recommendedName>
        <fullName evidence="4">CAP-Gly domain-containing protein</fullName>
    </recommendedName>
</protein>
<feature type="region of interest" description="Disordered" evidence="2">
    <location>
        <begin position="651"/>
        <end position="681"/>
    </location>
</feature>
<dbReference type="Gene3D" id="3.40.50.1820">
    <property type="entry name" value="alpha/beta hydrolase"/>
    <property type="match status" value="1"/>
</dbReference>
<feature type="non-terminal residue" evidence="5">
    <location>
        <position position="1"/>
    </location>
</feature>
<comment type="caution">
    <text evidence="5">The sequence shown here is derived from an EMBL/GenBank/DDBJ whole genome shotgun (WGS) entry which is preliminary data.</text>
</comment>
<dbReference type="InterPro" id="IPR036859">
    <property type="entry name" value="CAP-Gly_dom_sf"/>
</dbReference>
<dbReference type="Pfam" id="PF01302">
    <property type="entry name" value="CAP_GLY"/>
    <property type="match status" value="1"/>
</dbReference>
<feature type="region of interest" description="Disordered" evidence="2">
    <location>
        <begin position="506"/>
        <end position="537"/>
    </location>
</feature>
<keyword evidence="1" id="KW-0175">Coiled coil</keyword>
<feature type="domain" description="CAP-Gly" evidence="4">
    <location>
        <begin position="77"/>
        <end position="119"/>
    </location>
</feature>
<dbReference type="PANTHER" id="PTHR43433">
    <property type="entry name" value="HYDROLASE, ALPHA/BETA FOLD FAMILY PROTEIN"/>
    <property type="match status" value="1"/>
</dbReference>
<dbReference type="InterPro" id="IPR000073">
    <property type="entry name" value="AB_hydrolase_1"/>
</dbReference>
<organism evidence="5 7">
    <name type="scientific">Didymodactylos carnosus</name>
    <dbReference type="NCBI Taxonomy" id="1234261"/>
    <lineage>
        <taxon>Eukaryota</taxon>
        <taxon>Metazoa</taxon>
        <taxon>Spiralia</taxon>
        <taxon>Gnathifera</taxon>
        <taxon>Rotifera</taxon>
        <taxon>Eurotatoria</taxon>
        <taxon>Bdelloidea</taxon>
        <taxon>Philodinida</taxon>
        <taxon>Philodinidae</taxon>
        <taxon>Didymodactylos</taxon>
    </lineage>
</organism>
<evidence type="ECO:0000313" key="7">
    <source>
        <dbReference type="Proteomes" id="UP000663829"/>
    </source>
</evidence>
<dbReference type="SMART" id="SM01052">
    <property type="entry name" value="CAP_GLY"/>
    <property type="match status" value="1"/>
</dbReference>
<dbReference type="PANTHER" id="PTHR43433:SF5">
    <property type="entry name" value="AB HYDROLASE-1 DOMAIN-CONTAINING PROTEIN"/>
    <property type="match status" value="1"/>
</dbReference>
<evidence type="ECO:0000256" key="1">
    <source>
        <dbReference type="SAM" id="Coils"/>
    </source>
</evidence>
<name>A0A814N591_9BILA</name>
<dbReference type="OrthoDB" id="19657at2759"/>
<dbReference type="Gene3D" id="2.30.30.190">
    <property type="entry name" value="CAP Gly-rich-like domain"/>
    <property type="match status" value="1"/>
</dbReference>
<feature type="region of interest" description="Disordered" evidence="2">
    <location>
        <begin position="359"/>
        <end position="384"/>
    </location>
</feature>
<evidence type="ECO:0000259" key="4">
    <source>
        <dbReference type="PROSITE" id="PS50245"/>
    </source>
</evidence>
<sequence>VATKKSLLPLRKCASTTVSGTTVNSKISSVSSNSSPVQTMPVNSNSSENPRSVNNGLVVGCRVQISGLKTGILRYMGTVHFAQGQFCGIELDEPDGKHDGEVQNIRYFNCPQNRGVFVPLEKVTIVAPTAEKKIVPGKKEIPSRPQQISRLKAPATLVRSSTMPSPITSIPTSVPSIVLQSQPMQPTNQISSPLPDIVQNTLHNNNNPIMTTPVLSVIAPSSAGNTPTDSEIVPVIPLIENDESNALSHIHNSENEYSDDVFIEVDNHLTPLTKPLNKSQTSLITSELTNAVDNASPHSWLTAATPVVEPLPVLTPSVISQPPPILLEPSELVDSVSLILNQLHQQTHHQHIESVSEYGDNMDEDDEYGDEGQANKVSEQEKEAEAITVEEINPNVMNGSNRSITNWVQTDVSFASNDDITFVRSKDIKNTSSDLITKLEKSTEDGSKEERNKLLSVPPLVDEDQQKEKLSNHLSRESSVAHDEQIAKNGETNVLLSAEFSIPSRTSSITSQSSALNKRKVSGSALEPSGKNKTNTSKIQATAATKVGQKNTTGFDNNQPKRVDTLLTNRSVKPTIANARTTTIAKPVASNHLSARKPSLPPTAITAGGKTQNKENTSHYRLKSNSIHSKNDNLHGSKNLNYLNEVANSISSTDSSIPAPPSNSTSPSLSNSIHSSHSDLTPASVLAPQNQQKLSSNVLLRSSYPSTVLDSVNKPSKPLNTTVNKIYGSNHRPYTIHSSKSVNPTTQKLVVSSLTSQQSSNKIETLQNELIIQRLLCTSLEKTHEISVVQYKNLLQAFDAMTVLTNYYLNQNERIQNKLSKNIQHFRNINEQLIRQHDHSKRETKELYEKITHDLHEHHNHQIKQLEDKHKNDLLEYEGRLNNQIQEANNEKEEVERRCQLLQSRLQTHLDNISKNDINDTLMKQIETLEKDRESLQTVVEMKNKEIAQIRIKYNEQTFALEDKRALQKKIEIIENRNEDLLCLLQRRAGIEKEAVVQRNQLEQMFLQKERENRRLTFENETLLYRLNNKYSATEYDCKTPTRESSLTTSLSLSHPRIKKTKLNSLPIHHSVDSELFRPTKKKDSSVFIFENNLENMPYLKLPPSHQSVELFYELHGNGNTKLLFIMGLLTDGEAWKNQTDFFRQNAEYQAVSYDNRGCARSSTPFTLEYTTQQMAKDALYLINHLEWKQCHVIGVSMGGMISLEFAILAPEKILSLSLVATHAGGISGRAPFVGIRHILTSLSTKNEKIQLENAMLMLYGKRTLSDPDKHKLIYDYHSTRFKSRINPKLTGVVGHILAVQRHYINYADLLKIRYSNFPCLIIVGTEDRLVREANSYMLQRVLGCKLVKLDDAGHGIPAERADELNKELLALFESTAKGSKDLESKGYVSSHEQQIVKEHSSTHLPPAYETELSALQLCCQHRTHCFIYNLFGFIQGVLLGIIFCFIFYKTIFTSSDISMTKFDHAFKFGMLMGCLKGGYRALRCIYNSFRARLYVSKNKLILKQASAGIGIDLPENQDGTRSGIPAG</sequence>
<dbReference type="Proteomes" id="UP000663829">
    <property type="component" value="Unassembled WGS sequence"/>
</dbReference>
<feature type="compositionally biased region" description="Acidic residues" evidence="2">
    <location>
        <begin position="360"/>
        <end position="370"/>
    </location>
</feature>
<gene>
    <name evidence="5" type="ORF">GPM918_LOCUS18136</name>
    <name evidence="6" type="ORF">SRO942_LOCUS18133</name>
</gene>
<proteinExistence type="predicted"/>
<feature type="compositionally biased region" description="Low complexity" evidence="2">
    <location>
        <begin position="25"/>
        <end position="35"/>
    </location>
</feature>
<dbReference type="Proteomes" id="UP000681722">
    <property type="component" value="Unassembled WGS sequence"/>
</dbReference>
<dbReference type="SUPFAM" id="SSF74924">
    <property type="entry name" value="Cap-Gly domain"/>
    <property type="match status" value="1"/>
</dbReference>
<feature type="coiled-coil region" evidence="1">
    <location>
        <begin position="871"/>
        <end position="984"/>
    </location>
</feature>
<feature type="region of interest" description="Disordered" evidence="2">
    <location>
        <begin position="591"/>
        <end position="618"/>
    </location>
</feature>
<dbReference type="InterPro" id="IPR000938">
    <property type="entry name" value="CAP-Gly_domain"/>
</dbReference>
<feature type="non-terminal residue" evidence="5">
    <location>
        <position position="1528"/>
    </location>
</feature>
<keyword evidence="7" id="KW-1185">Reference proteome</keyword>
<evidence type="ECO:0000256" key="3">
    <source>
        <dbReference type="SAM" id="Phobius"/>
    </source>
</evidence>
<feature type="compositionally biased region" description="Low complexity" evidence="2">
    <location>
        <begin position="662"/>
        <end position="681"/>
    </location>
</feature>
<keyword evidence="3" id="KW-0472">Membrane</keyword>
<feature type="compositionally biased region" description="Basic and acidic residues" evidence="2">
    <location>
        <begin position="440"/>
        <end position="453"/>
    </location>
</feature>
<dbReference type="SUPFAM" id="SSF53474">
    <property type="entry name" value="alpha/beta-Hydrolases"/>
    <property type="match status" value="1"/>
</dbReference>
<feature type="region of interest" description="Disordered" evidence="2">
    <location>
        <begin position="25"/>
        <end position="51"/>
    </location>
</feature>
<dbReference type="Pfam" id="PF00561">
    <property type="entry name" value="Abhydrolase_1"/>
    <property type="match status" value="1"/>
</dbReference>
<keyword evidence="3" id="KW-0812">Transmembrane</keyword>
<feature type="region of interest" description="Disordered" evidence="2">
    <location>
        <begin position="440"/>
        <end position="484"/>
    </location>
</feature>
<dbReference type="EMBL" id="CAJNOQ010005164">
    <property type="protein sequence ID" value="CAF1088545.1"/>
    <property type="molecule type" value="Genomic_DNA"/>
</dbReference>
<evidence type="ECO:0000313" key="6">
    <source>
        <dbReference type="EMBL" id="CAF3854046.1"/>
    </source>
</evidence>
<feature type="compositionally biased region" description="Polar residues" evidence="2">
    <location>
        <begin position="36"/>
        <end position="51"/>
    </location>
</feature>
<evidence type="ECO:0000313" key="5">
    <source>
        <dbReference type="EMBL" id="CAF1088545.1"/>
    </source>
</evidence>
<keyword evidence="3" id="KW-1133">Transmembrane helix</keyword>
<dbReference type="PROSITE" id="PS50245">
    <property type="entry name" value="CAP_GLY_2"/>
    <property type="match status" value="1"/>
</dbReference>
<accession>A0A814N591</accession>
<dbReference type="EMBL" id="CAJOBC010005164">
    <property type="protein sequence ID" value="CAF3854046.1"/>
    <property type="molecule type" value="Genomic_DNA"/>
</dbReference>
<dbReference type="InterPro" id="IPR050471">
    <property type="entry name" value="AB_hydrolase"/>
</dbReference>
<feature type="compositionally biased region" description="Basic and acidic residues" evidence="2">
    <location>
        <begin position="464"/>
        <end position="484"/>
    </location>
</feature>
<dbReference type="InterPro" id="IPR029058">
    <property type="entry name" value="AB_hydrolase_fold"/>
</dbReference>
<feature type="transmembrane region" description="Helical" evidence="3">
    <location>
        <begin position="1427"/>
        <end position="1449"/>
    </location>
</feature>
<reference evidence="5" key="1">
    <citation type="submission" date="2021-02" db="EMBL/GenBank/DDBJ databases">
        <authorList>
            <person name="Nowell W R."/>
        </authorList>
    </citation>
    <scope>NUCLEOTIDE SEQUENCE</scope>
</reference>